<evidence type="ECO:0000259" key="1">
    <source>
        <dbReference type="Pfam" id="PF11716"/>
    </source>
</evidence>
<dbReference type="AlphaFoldDB" id="A0A7K0DPI2"/>
<dbReference type="OrthoDB" id="5178565at2"/>
<dbReference type="InterPro" id="IPR017517">
    <property type="entry name" value="Maleyloyr_isom"/>
</dbReference>
<dbReference type="Gene3D" id="1.20.120.450">
    <property type="entry name" value="dinb family like domain"/>
    <property type="match status" value="1"/>
</dbReference>
<feature type="domain" description="Mycothiol-dependent maleylpyruvate isomerase metal-binding" evidence="1">
    <location>
        <begin position="16"/>
        <end position="115"/>
    </location>
</feature>
<keyword evidence="3" id="KW-1185">Reference proteome</keyword>
<proteinExistence type="predicted"/>
<evidence type="ECO:0000313" key="2">
    <source>
        <dbReference type="EMBL" id="MQY27660.1"/>
    </source>
</evidence>
<dbReference type="EMBL" id="WEGI01000006">
    <property type="protein sequence ID" value="MQY27660.1"/>
    <property type="molecule type" value="Genomic_DNA"/>
</dbReference>
<accession>A0A7K0DPI2</accession>
<dbReference type="NCBIfam" id="TIGR03083">
    <property type="entry name" value="maleylpyruvate isomerase family mycothiol-dependent enzyme"/>
    <property type="match status" value="1"/>
</dbReference>
<dbReference type="InterPro" id="IPR034660">
    <property type="entry name" value="DinB/YfiT-like"/>
</dbReference>
<organism evidence="2 3">
    <name type="scientific">Nocardia aurantia</name>
    <dbReference type="NCBI Taxonomy" id="2585199"/>
    <lineage>
        <taxon>Bacteria</taxon>
        <taxon>Bacillati</taxon>
        <taxon>Actinomycetota</taxon>
        <taxon>Actinomycetes</taxon>
        <taxon>Mycobacteriales</taxon>
        <taxon>Nocardiaceae</taxon>
        <taxon>Nocardia</taxon>
    </lineage>
</organism>
<comment type="caution">
    <text evidence="2">The sequence shown here is derived from an EMBL/GenBank/DDBJ whole genome shotgun (WGS) entry which is preliminary data.</text>
</comment>
<reference evidence="2 3" key="1">
    <citation type="submission" date="2019-10" db="EMBL/GenBank/DDBJ databases">
        <title>Nocardia macrotermitis sp. nov. and Nocardia aurantia sp. nov., isolated from the gut of fungus growing-termite Macrotermes natalensis.</title>
        <authorList>
            <person name="Benndorf R."/>
            <person name="Schwitalla J."/>
            <person name="Martin K."/>
            <person name="De Beer W."/>
            <person name="Kaster A.-K."/>
            <person name="Vollmers J."/>
            <person name="Poulsen M."/>
            <person name="Beemelmanns C."/>
        </authorList>
    </citation>
    <scope>NUCLEOTIDE SEQUENCE [LARGE SCALE GENOMIC DNA]</scope>
    <source>
        <strain evidence="2 3">RB56</strain>
    </source>
</reference>
<dbReference type="SUPFAM" id="SSF109854">
    <property type="entry name" value="DinB/YfiT-like putative metalloenzymes"/>
    <property type="match status" value="1"/>
</dbReference>
<dbReference type="GO" id="GO:0046872">
    <property type="term" value="F:metal ion binding"/>
    <property type="evidence" value="ECO:0007669"/>
    <property type="project" value="InterPro"/>
</dbReference>
<dbReference type="Proteomes" id="UP000431401">
    <property type="component" value="Unassembled WGS sequence"/>
</dbReference>
<gene>
    <name evidence="2" type="ORF">NRB56_32430</name>
</gene>
<evidence type="ECO:0000313" key="3">
    <source>
        <dbReference type="Proteomes" id="UP000431401"/>
    </source>
</evidence>
<name>A0A7K0DPI2_9NOCA</name>
<dbReference type="Pfam" id="PF11716">
    <property type="entry name" value="MDMPI_N"/>
    <property type="match status" value="1"/>
</dbReference>
<dbReference type="InterPro" id="IPR024344">
    <property type="entry name" value="MDMPI_metal-binding"/>
</dbReference>
<dbReference type="RefSeq" id="WP_153342864.1">
    <property type="nucleotide sequence ID" value="NZ_WEGI01000006.1"/>
</dbReference>
<protein>
    <recommendedName>
        <fullName evidence="1">Mycothiol-dependent maleylpyruvate isomerase metal-binding domain-containing protein</fullName>
    </recommendedName>
</protein>
<sequence length="219" mass="23567">MSATSMTTEQIWAAVDAERASLAEMLAALPESDWDRPSLCDDWRVRDVVAHLVLSSRPTIGWLLFNVARARGNLDRAIRDTAIRRAGTRTSAQLLAELRDTVGARATPAGTTPDDRLMDVLVHGQDIAVPLGLVRTVPVAAARCALDRLWHTRAPSHARKRFDGYRLAATDTEWMAGDGPVIEGSVAALLMVSTGRDVAIDQLTGAGSARWRTSGSASA</sequence>